<reference evidence="1" key="1">
    <citation type="journal article" date="2023" name="IMA Fungus">
        <title>Comparative genomic study of the Penicillium genus elucidates a diverse pangenome and 15 lateral gene transfer events.</title>
        <authorList>
            <person name="Petersen C."/>
            <person name="Sorensen T."/>
            <person name="Nielsen M.R."/>
            <person name="Sondergaard T.E."/>
            <person name="Sorensen J.L."/>
            <person name="Fitzpatrick D.A."/>
            <person name="Frisvad J.C."/>
            <person name="Nielsen K.L."/>
        </authorList>
    </citation>
    <scope>NUCLEOTIDE SEQUENCE</scope>
    <source>
        <strain evidence="1">IBT 17514</strain>
    </source>
</reference>
<dbReference type="AlphaFoldDB" id="A0AAD6MXP3"/>
<protein>
    <submittedName>
        <fullName evidence="1">Uncharacterized protein</fullName>
    </submittedName>
</protein>
<accession>A0AAD6MXP3</accession>
<keyword evidence="2" id="KW-1185">Reference proteome</keyword>
<evidence type="ECO:0000313" key="1">
    <source>
        <dbReference type="EMBL" id="KAJ5732033.1"/>
    </source>
</evidence>
<dbReference type="Proteomes" id="UP001215712">
    <property type="component" value="Unassembled WGS sequence"/>
</dbReference>
<name>A0AAD6MXP3_9EURO</name>
<evidence type="ECO:0000313" key="2">
    <source>
        <dbReference type="Proteomes" id="UP001215712"/>
    </source>
</evidence>
<organism evidence="1 2">
    <name type="scientific">Penicillium malachiteum</name>
    <dbReference type="NCBI Taxonomy" id="1324776"/>
    <lineage>
        <taxon>Eukaryota</taxon>
        <taxon>Fungi</taxon>
        <taxon>Dikarya</taxon>
        <taxon>Ascomycota</taxon>
        <taxon>Pezizomycotina</taxon>
        <taxon>Eurotiomycetes</taxon>
        <taxon>Eurotiomycetidae</taxon>
        <taxon>Eurotiales</taxon>
        <taxon>Aspergillaceae</taxon>
        <taxon>Penicillium</taxon>
    </lineage>
</organism>
<proteinExistence type="predicted"/>
<gene>
    <name evidence="1" type="ORF">N7493_003514</name>
</gene>
<reference evidence="1" key="2">
    <citation type="submission" date="2023-01" db="EMBL/GenBank/DDBJ databases">
        <authorList>
            <person name="Petersen C."/>
        </authorList>
    </citation>
    <scope>NUCLEOTIDE SEQUENCE</scope>
    <source>
        <strain evidence="1">IBT 17514</strain>
    </source>
</reference>
<comment type="caution">
    <text evidence="1">The sequence shown here is derived from an EMBL/GenBank/DDBJ whole genome shotgun (WGS) entry which is preliminary data.</text>
</comment>
<sequence>MFGQLILISNSLAVSGDRSWASSFPIPRWICFPAGLTTAIAIYLTYTIPIHADRGFTQLTFACGAPHFLADLPLAILVLAHQQSSSFWWNHTLARRVDLAIVPLERGGSEKKLFDREQLLLITNATPGALLRRPSTSFSGHSEGLRSPASLQATHADSGGVPVMINLRTAFWRR</sequence>
<dbReference type="EMBL" id="JAQJAN010000004">
    <property type="protein sequence ID" value="KAJ5732033.1"/>
    <property type="molecule type" value="Genomic_DNA"/>
</dbReference>